<evidence type="ECO:0000313" key="1">
    <source>
        <dbReference type="EMBL" id="SFU76502.1"/>
    </source>
</evidence>
<dbReference type="EMBL" id="FPBZ01000027">
    <property type="protein sequence ID" value="SFU76502.1"/>
    <property type="molecule type" value="Genomic_DNA"/>
</dbReference>
<dbReference type="AlphaFoldDB" id="A0A1I7IUD7"/>
<organism evidence="1 2">
    <name type="scientific">Nitrosospira multiformis</name>
    <dbReference type="NCBI Taxonomy" id="1231"/>
    <lineage>
        <taxon>Bacteria</taxon>
        <taxon>Pseudomonadati</taxon>
        <taxon>Pseudomonadota</taxon>
        <taxon>Betaproteobacteria</taxon>
        <taxon>Nitrosomonadales</taxon>
        <taxon>Nitrosomonadaceae</taxon>
        <taxon>Nitrosospira</taxon>
    </lineage>
</organism>
<proteinExistence type="predicted"/>
<dbReference type="Pfam" id="PF05589">
    <property type="entry name" value="DUF768"/>
    <property type="match status" value="1"/>
</dbReference>
<sequence>MRRATGAELNAEDGWAIMSNRFLMWAKTWIEENIPPGANSDIESHEVKAKRLSEKLFAEAAAVNFTNFETEEERERVLPLVLAAVSDSRDFDIDAFHLKSQLARENEDGD</sequence>
<evidence type="ECO:0000313" key="2">
    <source>
        <dbReference type="Proteomes" id="UP000182649"/>
    </source>
</evidence>
<gene>
    <name evidence="1" type="ORF">SAMN05216417_1273</name>
</gene>
<dbReference type="InterPro" id="IPR008486">
    <property type="entry name" value="DUF768"/>
</dbReference>
<dbReference type="Proteomes" id="UP000182649">
    <property type="component" value="Unassembled WGS sequence"/>
</dbReference>
<name>A0A1I7IUD7_9PROT</name>
<evidence type="ECO:0008006" key="3">
    <source>
        <dbReference type="Google" id="ProtNLM"/>
    </source>
</evidence>
<accession>A0A1I7IUD7</accession>
<reference evidence="1 2" key="1">
    <citation type="submission" date="2016-10" db="EMBL/GenBank/DDBJ databases">
        <authorList>
            <person name="de Groot N.N."/>
        </authorList>
    </citation>
    <scope>NUCLEOTIDE SEQUENCE [LARGE SCALE GENOMIC DNA]</scope>
    <source>
        <strain evidence="1 2">Nl14</strain>
    </source>
</reference>
<protein>
    <recommendedName>
        <fullName evidence="3">DUF768 domain-containing protein</fullName>
    </recommendedName>
</protein>